<comment type="caution">
    <text evidence="1">The sequence shown here is derived from an EMBL/GenBank/DDBJ whole genome shotgun (WGS) entry which is preliminary data.</text>
</comment>
<sequence length="71" mass="7829">MNMLAFDRAARYRGPIINLMEHDPSSPHDQKLNEVGGGWFEAAFSDGSIKNMFGCQIEVIPSHRILAVVAA</sequence>
<gene>
    <name evidence="1" type="ORF">GS882_03140</name>
</gene>
<reference evidence="1" key="1">
    <citation type="journal article" date="2020" name="Environ. Microbiol.">
        <title>The novel and transferable erm(51) gene confers Macrolides, Lincosamides, and Streptogramins B (MLSB) resistance to clonal Rhodococcus equi in the environment.</title>
        <authorList>
            <person name="Huber L."/>
            <person name="Giguere S."/>
            <person name="Slovis N.M."/>
            <person name="Alvarez-Narvaez S."/>
            <person name="Hart K.A."/>
            <person name="Greiter M."/>
            <person name="Morris E.R.A."/>
            <person name="Cohen N.D."/>
        </authorList>
    </citation>
    <scope>NUCLEOTIDE SEQUENCE</scope>
    <source>
        <strain evidence="1">Lh_116_1</strain>
    </source>
</reference>
<dbReference type="EMBL" id="WVBC01000002">
    <property type="protein sequence ID" value="NKT77216.1"/>
    <property type="molecule type" value="Genomic_DNA"/>
</dbReference>
<name>A0A9Q4ZII8_RHOHA</name>
<dbReference type="Proteomes" id="UP000603463">
    <property type="component" value="Unassembled WGS sequence"/>
</dbReference>
<dbReference type="AlphaFoldDB" id="A0A9Q4ZII8"/>
<organism evidence="1 2">
    <name type="scientific">Rhodococcus hoagii</name>
    <name type="common">Corynebacterium equii</name>
    <dbReference type="NCBI Taxonomy" id="43767"/>
    <lineage>
        <taxon>Bacteria</taxon>
        <taxon>Bacillati</taxon>
        <taxon>Actinomycetota</taxon>
        <taxon>Actinomycetes</taxon>
        <taxon>Mycobacteriales</taxon>
        <taxon>Nocardiaceae</taxon>
        <taxon>Prescottella</taxon>
    </lineage>
</organism>
<evidence type="ECO:0000313" key="2">
    <source>
        <dbReference type="Proteomes" id="UP000603463"/>
    </source>
</evidence>
<proteinExistence type="predicted"/>
<evidence type="ECO:0000313" key="1">
    <source>
        <dbReference type="EMBL" id="NKT77216.1"/>
    </source>
</evidence>
<accession>A0A9Q4ZII8</accession>
<protein>
    <submittedName>
        <fullName evidence="1">Uncharacterized protein</fullName>
    </submittedName>
</protein>